<dbReference type="Gene3D" id="6.10.340.10">
    <property type="match status" value="1"/>
</dbReference>
<evidence type="ECO:0000313" key="8">
    <source>
        <dbReference type="Proteomes" id="UP000186112"/>
    </source>
</evidence>
<dbReference type="GO" id="GO:0016020">
    <property type="term" value="C:membrane"/>
    <property type="evidence" value="ECO:0007669"/>
    <property type="project" value="InterPro"/>
</dbReference>
<keyword evidence="1 3" id="KW-0807">Transducer</keyword>
<evidence type="ECO:0000313" key="7">
    <source>
        <dbReference type="EMBL" id="OLS01623.1"/>
    </source>
</evidence>
<dbReference type="PANTHER" id="PTHR32089:SF112">
    <property type="entry name" value="LYSOZYME-LIKE PROTEIN-RELATED"/>
    <property type="match status" value="1"/>
</dbReference>
<dbReference type="GO" id="GO:0006935">
    <property type="term" value="P:chemotaxis"/>
    <property type="evidence" value="ECO:0007669"/>
    <property type="project" value="InterPro"/>
</dbReference>
<feature type="domain" description="Methyl-accepting transducer" evidence="5">
    <location>
        <begin position="278"/>
        <end position="535"/>
    </location>
</feature>
<accession>A0A1U7M2S6</accession>
<dbReference type="PRINTS" id="PR00260">
    <property type="entry name" value="CHEMTRNSDUCR"/>
</dbReference>
<dbReference type="InterPro" id="IPR003660">
    <property type="entry name" value="HAMP_dom"/>
</dbReference>
<keyword evidence="4" id="KW-1133">Transmembrane helix</keyword>
<dbReference type="Gene3D" id="1.10.287.950">
    <property type="entry name" value="Methyl-accepting chemotaxis protein"/>
    <property type="match status" value="1"/>
</dbReference>
<dbReference type="GO" id="GO:0004888">
    <property type="term" value="F:transmembrane signaling receptor activity"/>
    <property type="evidence" value="ECO:0007669"/>
    <property type="project" value="InterPro"/>
</dbReference>
<keyword evidence="8" id="KW-1185">Reference proteome</keyword>
<dbReference type="InterPro" id="IPR004090">
    <property type="entry name" value="Chemotax_Me-accpt_rcpt"/>
</dbReference>
<sequence length="564" mass="62822">MKISRLLKITSVISIILIILNVFAVFELNIGIKAERIAKDRQFQFANLGLQLRDASDYLTNQVRAYVQFGEKIYYDNYWKEVNETQTREKTISKLKEIGAKEEHFLILEKAAESSNNLVKTEEKAMEAIQRGDGETARRLVFDDNYNTSKKEITNLSNLFIEEINKMAENEVKYSSNKSIFLITIVFILITLLILAIIITFVLLAQKIRRLDVVTKKIDELATKDGDLTSKVDMISSDEVGEISNSFNIFIEKVRNIVIEIANISEHVAASSEELTATTNESVIVAGEATKAIYQIAKSVTNQAKETEEGAINIDCLGDLIEDELRQAEKLDSLSKEIILLVNEGYTALNELKESAVKNNNITKEVKNITLETSHSAGKIAKASEMIKNIAEQTNLLALNAAIEAARAGESGRGFSVVADEIRKLAEESTRFTEEITSIIKDLINKTNNSVEFMEEVHNIVESQSENVNNTQDKFEGIAKAIDIIKDAIKTLNDSGHEMGIKKEEIINIIENLSAISEENAAGTQEAAASVEEQEASTMEIANASEELSKQAEAIFKSIGRFKY</sequence>
<dbReference type="Proteomes" id="UP000186112">
    <property type="component" value="Unassembled WGS sequence"/>
</dbReference>
<dbReference type="EMBL" id="LTDM01000065">
    <property type="protein sequence ID" value="OLS01623.1"/>
    <property type="molecule type" value="Genomic_DNA"/>
</dbReference>
<evidence type="ECO:0000259" key="6">
    <source>
        <dbReference type="PROSITE" id="PS50885"/>
    </source>
</evidence>
<evidence type="ECO:0000259" key="5">
    <source>
        <dbReference type="PROSITE" id="PS50111"/>
    </source>
</evidence>
<dbReference type="PROSITE" id="PS50885">
    <property type="entry name" value="HAMP"/>
    <property type="match status" value="1"/>
</dbReference>
<dbReference type="SUPFAM" id="SSF58104">
    <property type="entry name" value="Methyl-accepting chemotaxis protein (MCP) signaling domain"/>
    <property type="match status" value="1"/>
</dbReference>
<dbReference type="RefSeq" id="WP_075728470.1">
    <property type="nucleotide sequence ID" value="NZ_LTDM01000065.1"/>
</dbReference>
<dbReference type="Pfam" id="PF00015">
    <property type="entry name" value="MCPsignal"/>
    <property type="match status" value="1"/>
</dbReference>
<evidence type="ECO:0000256" key="4">
    <source>
        <dbReference type="SAM" id="Phobius"/>
    </source>
</evidence>
<dbReference type="InterPro" id="IPR004089">
    <property type="entry name" value="MCPsignal_dom"/>
</dbReference>
<proteinExistence type="inferred from homology"/>
<organism evidence="7 8">
    <name type="scientific">Tissierella creatinophila DSM 6911</name>
    <dbReference type="NCBI Taxonomy" id="1123403"/>
    <lineage>
        <taxon>Bacteria</taxon>
        <taxon>Bacillati</taxon>
        <taxon>Bacillota</taxon>
        <taxon>Tissierellia</taxon>
        <taxon>Tissierellales</taxon>
        <taxon>Tissierellaceae</taxon>
        <taxon>Tissierella</taxon>
    </lineage>
</organism>
<gene>
    <name evidence="7" type="primary">mcpB_6</name>
    <name evidence="7" type="ORF">TICRE_24470</name>
</gene>
<reference evidence="7 8" key="1">
    <citation type="submission" date="2016-02" db="EMBL/GenBank/DDBJ databases">
        <title>Genome sequence of Tissierella creatinophila DSM 6911.</title>
        <authorList>
            <person name="Poehlein A."/>
            <person name="Daniel R."/>
        </authorList>
    </citation>
    <scope>NUCLEOTIDE SEQUENCE [LARGE SCALE GENOMIC DNA]</scope>
    <source>
        <strain evidence="7 8">DSM 6911</strain>
    </source>
</reference>
<dbReference type="SMART" id="SM00304">
    <property type="entry name" value="HAMP"/>
    <property type="match status" value="1"/>
</dbReference>
<comment type="caution">
    <text evidence="7">The sequence shown here is derived from an EMBL/GenBank/DDBJ whole genome shotgun (WGS) entry which is preliminary data.</text>
</comment>
<dbReference type="PANTHER" id="PTHR32089">
    <property type="entry name" value="METHYL-ACCEPTING CHEMOTAXIS PROTEIN MCPB"/>
    <property type="match status" value="1"/>
</dbReference>
<evidence type="ECO:0000256" key="3">
    <source>
        <dbReference type="PROSITE-ProRule" id="PRU00284"/>
    </source>
</evidence>
<dbReference type="Pfam" id="PF00672">
    <property type="entry name" value="HAMP"/>
    <property type="match status" value="1"/>
</dbReference>
<comment type="similarity">
    <text evidence="2">Belongs to the methyl-accepting chemotaxis (MCP) protein family.</text>
</comment>
<evidence type="ECO:0000256" key="1">
    <source>
        <dbReference type="ARBA" id="ARBA00023224"/>
    </source>
</evidence>
<dbReference type="CDD" id="cd06225">
    <property type="entry name" value="HAMP"/>
    <property type="match status" value="1"/>
</dbReference>
<keyword evidence="4" id="KW-0812">Transmembrane</keyword>
<dbReference type="OrthoDB" id="1705747at2"/>
<feature type="domain" description="HAMP" evidence="6">
    <location>
        <begin position="205"/>
        <end position="259"/>
    </location>
</feature>
<feature type="transmembrane region" description="Helical" evidence="4">
    <location>
        <begin position="180"/>
        <end position="205"/>
    </location>
</feature>
<keyword evidence="4" id="KW-0472">Membrane</keyword>
<protein>
    <submittedName>
        <fullName evidence="7">Methyl-accepting chemotaxis protein McpB</fullName>
    </submittedName>
</protein>
<name>A0A1U7M2S6_TISCR</name>
<evidence type="ECO:0000256" key="2">
    <source>
        <dbReference type="ARBA" id="ARBA00029447"/>
    </source>
</evidence>
<dbReference type="AlphaFoldDB" id="A0A1U7M2S6"/>
<dbReference type="PROSITE" id="PS50111">
    <property type="entry name" value="CHEMOTAXIS_TRANSDUC_2"/>
    <property type="match status" value="1"/>
</dbReference>
<dbReference type="SMART" id="SM00283">
    <property type="entry name" value="MA"/>
    <property type="match status" value="1"/>
</dbReference>
<dbReference type="GO" id="GO:0007165">
    <property type="term" value="P:signal transduction"/>
    <property type="evidence" value="ECO:0007669"/>
    <property type="project" value="UniProtKB-KW"/>
</dbReference>
<feature type="transmembrane region" description="Helical" evidence="4">
    <location>
        <begin position="12"/>
        <end position="32"/>
    </location>
</feature>